<sequence length="294" mass="30369">MTTTSSSTSVSVIGLGNLGQALAGAFLDAGHPTTVWNRSAAKADALVARGAVRAATAAEAVAASDLVVVAVIDQDTARTVLESAASALPGRTVVNLTTSTPEPARALADWATTQGADYLMGAVYAVPQTIGTDDAFILYSGSADAHERFRAPLGLLGGDTFVGSDPGLASVHDVAILSGMYGLFSGFFQAVALGRSEGIKAVDLTGHLNRWIQGVLAVLPEFAAEIDAESYETEASSLDMNATGLRNILAATEAQGLSTDLLSPLQRLLDDQVAQGHARKSLSRAVESLESRKR</sequence>
<evidence type="ECO:0000313" key="6">
    <source>
        <dbReference type="Proteomes" id="UP000005940"/>
    </source>
</evidence>
<dbReference type="PIRSF" id="PIRSF000103">
    <property type="entry name" value="HIBADH"/>
    <property type="match status" value="1"/>
</dbReference>
<evidence type="ECO:0000313" key="5">
    <source>
        <dbReference type="EMBL" id="QKM69299.1"/>
    </source>
</evidence>
<comment type="similarity">
    <text evidence="1">Belongs to the HIBADH-related family.</text>
</comment>
<reference evidence="5 6" key="1">
    <citation type="journal article" date="2012" name="J. Bacteriol.">
        <title>Draft genome of Streptomyces tsukubaensis NRRL 18488, the producer of the clinically important immunosuppressant tacrolimus (FK506).</title>
        <authorList>
            <person name="Barreiro C."/>
            <person name="Prieto C."/>
            <person name="Sola-Landa A."/>
            <person name="Solera E."/>
            <person name="Martinez-Castro M."/>
            <person name="Perez-Redondo R."/>
            <person name="Garcia-Estrada C."/>
            <person name="Aparicio J.F."/>
            <person name="Fernandez-Martinez L.T."/>
            <person name="Santos-Aberturas J."/>
            <person name="Salehi-Najafabadi Z."/>
            <person name="Rodriguez-Garcia A."/>
            <person name="Tauch A."/>
            <person name="Martin J.F."/>
        </authorList>
    </citation>
    <scope>NUCLEOTIDE SEQUENCE [LARGE SCALE GENOMIC DNA]</scope>
    <source>
        <strain evidence="6">DSM 42081 / NBRC 108919 / NRRL 18488 / 9993</strain>
    </source>
</reference>
<evidence type="ECO:0000259" key="3">
    <source>
        <dbReference type="Pfam" id="PF03446"/>
    </source>
</evidence>
<dbReference type="GO" id="GO:0140673">
    <property type="term" value="P:transcription elongation-coupled chromatin remodeling"/>
    <property type="evidence" value="ECO:0007669"/>
    <property type="project" value="TreeGrafter"/>
</dbReference>
<dbReference type="Gene3D" id="3.40.50.720">
    <property type="entry name" value="NAD(P)-binding Rossmann-like Domain"/>
    <property type="match status" value="1"/>
</dbReference>
<dbReference type="GO" id="GO:0003677">
    <property type="term" value="F:DNA binding"/>
    <property type="evidence" value="ECO:0007669"/>
    <property type="project" value="TreeGrafter"/>
</dbReference>
<dbReference type="GO" id="GO:0000785">
    <property type="term" value="C:chromatin"/>
    <property type="evidence" value="ECO:0007669"/>
    <property type="project" value="TreeGrafter"/>
</dbReference>
<feature type="domain" description="6-phosphogluconate dehydrogenase NADP-binding" evidence="3">
    <location>
        <begin position="10"/>
        <end position="157"/>
    </location>
</feature>
<evidence type="ECO:0000259" key="4">
    <source>
        <dbReference type="Pfam" id="PF21761"/>
    </source>
</evidence>
<dbReference type="AlphaFoldDB" id="I2N059"/>
<dbReference type="SUPFAM" id="SSF51735">
    <property type="entry name" value="NAD(P)-binding Rossmann-fold domains"/>
    <property type="match status" value="1"/>
</dbReference>
<proteinExistence type="inferred from homology"/>
<dbReference type="PANTHER" id="PTHR43580">
    <property type="entry name" value="OXIDOREDUCTASE GLYR1-RELATED"/>
    <property type="match status" value="1"/>
</dbReference>
<dbReference type="EMBL" id="CP029159">
    <property type="protein sequence ID" value="QKM69299.1"/>
    <property type="molecule type" value="Genomic_DNA"/>
</dbReference>
<dbReference type="InterPro" id="IPR015815">
    <property type="entry name" value="HIBADH-related"/>
</dbReference>
<gene>
    <name evidence="5" type="ORF">STSU_021135</name>
</gene>
<feature type="domain" description="NADPH-dependent reductive aminase-like C-terminal" evidence="4">
    <location>
        <begin position="165"/>
        <end position="290"/>
    </location>
</feature>
<dbReference type="InterPro" id="IPR006115">
    <property type="entry name" value="6PGDH_NADP-bd"/>
</dbReference>
<keyword evidence="6" id="KW-1185">Reference proteome</keyword>
<dbReference type="InterPro" id="IPR051265">
    <property type="entry name" value="HIBADH-related_NP60_sf"/>
</dbReference>
<evidence type="ECO:0000256" key="2">
    <source>
        <dbReference type="ARBA" id="ARBA00023002"/>
    </source>
</evidence>
<keyword evidence="2" id="KW-0560">Oxidoreductase</keyword>
<dbReference type="InterPro" id="IPR048666">
    <property type="entry name" value="RedAm-like_C"/>
</dbReference>
<dbReference type="InterPro" id="IPR013328">
    <property type="entry name" value="6PGD_dom2"/>
</dbReference>
<dbReference type="Gene3D" id="1.10.1040.10">
    <property type="entry name" value="N-(1-d-carboxylethyl)-l-norvaline Dehydrogenase, domain 2"/>
    <property type="match status" value="1"/>
</dbReference>
<organism evidence="5 6">
    <name type="scientific">Streptomyces tsukubensis (strain DSM 42081 / NBRC 108919 / NRRL 18488 / 9993)</name>
    <dbReference type="NCBI Taxonomy" id="1114943"/>
    <lineage>
        <taxon>Bacteria</taxon>
        <taxon>Bacillati</taxon>
        <taxon>Actinomycetota</taxon>
        <taxon>Actinomycetes</taxon>
        <taxon>Kitasatosporales</taxon>
        <taxon>Streptomycetaceae</taxon>
        <taxon>Streptomyces</taxon>
    </lineage>
</organism>
<dbReference type="Pfam" id="PF21761">
    <property type="entry name" value="RedAm-like_C"/>
    <property type="match status" value="1"/>
</dbReference>
<dbReference type="InterPro" id="IPR036291">
    <property type="entry name" value="NAD(P)-bd_dom_sf"/>
</dbReference>
<dbReference type="GO" id="GO:0050661">
    <property type="term" value="F:NADP binding"/>
    <property type="evidence" value="ECO:0007669"/>
    <property type="project" value="InterPro"/>
</dbReference>
<dbReference type="Pfam" id="PF03446">
    <property type="entry name" value="NAD_binding_2"/>
    <property type="match status" value="1"/>
</dbReference>
<dbReference type="GO" id="GO:0016491">
    <property type="term" value="F:oxidoreductase activity"/>
    <property type="evidence" value="ECO:0007669"/>
    <property type="project" value="UniProtKB-KW"/>
</dbReference>
<dbReference type="Proteomes" id="UP000005940">
    <property type="component" value="Chromosome"/>
</dbReference>
<evidence type="ECO:0000256" key="1">
    <source>
        <dbReference type="ARBA" id="ARBA00009080"/>
    </source>
</evidence>
<name>I2N059_STRT9</name>
<dbReference type="PANTHER" id="PTHR43580:SF2">
    <property type="entry name" value="CYTOKINE-LIKE NUCLEAR FACTOR N-PAC"/>
    <property type="match status" value="1"/>
</dbReference>
<dbReference type="GO" id="GO:0031491">
    <property type="term" value="F:nucleosome binding"/>
    <property type="evidence" value="ECO:0007669"/>
    <property type="project" value="TreeGrafter"/>
</dbReference>
<protein>
    <submittedName>
        <fullName evidence="5">NAD(P)-dependent oxidoreductase</fullName>
    </submittedName>
</protein>
<accession>I2N059</accession>
<dbReference type="RefSeq" id="WP_006348725.1">
    <property type="nucleotide sequence ID" value="NZ_CP029159.1"/>
</dbReference>